<keyword evidence="2" id="KW-0548">Nucleotidyltransferase</keyword>
<dbReference type="AlphaFoldDB" id="A0A6L2LGB6"/>
<feature type="region of interest" description="Disordered" evidence="1">
    <location>
        <begin position="372"/>
        <end position="410"/>
    </location>
</feature>
<evidence type="ECO:0000256" key="1">
    <source>
        <dbReference type="SAM" id="MobiDB-lite"/>
    </source>
</evidence>
<dbReference type="GO" id="GO:0003964">
    <property type="term" value="F:RNA-directed DNA polymerase activity"/>
    <property type="evidence" value="ECO:0007669"/>
    <property type="project" value="UniProtKB-KW"/>
</dbReference>
<name>A0A6L2LGB6_TANCI</name>
<accession>A0A6L2LGB6</accession>
<organism evidence="2">
    <name type="scientific">Tanacetum cinerariifolium</name>
    <name type="common">Dalmatian daisy</name>
    <name type="synonym">Chrysanthemum cinerariifolium</name>
    <dbReference type="NCBI Taxonomy" id="118510"/>
    <lineage>
        <taxon>Eukaryota</taxon>
        <taxon>Viridiplantae</taxon>
        <taxon>Streptophyta</taxon>
        <taxon>Embryophyta</taxon>
        <taxon>Tracheophyta</taxon>
        <taxon>Spermatophyta</taxon>
        <taxon>Magnoliopsida</taxon>
        <taxon>eudicotyledons</taxon>
        <taxon>Gunneridae</taxon>
        <taxon>Pentapetalae</taxon>
        <taxon>asterids</taxon>
        <taxon>campanulids</taxon>
        <taxon>Asterales</taxon>
        <taxon>Asteraceae</taxon>
        <taxon>Asteroideae</taxon>
        <taxon>Anthemideae</taxon>
        <taxon>Anthemidinae</taxon>
        <taxon>Tanacetum</taxon>
    </lineage>
</organism>
<protein>
    <submittedName>
        <fullName evidence="2">Reverse transcriptase domain-containing protein</fullName>
    </submittedName>
</protein>
<keyword evidence="2" id="KW-0808">Transferase</keyword>
<evidence type="ECO:0000313" key="2">
    <source>
        <dbReference type="EMBL" id="GEU60139.1"/>
    </source>
</evidence>
<dbReference type="EMBL" id="BKCJ010004288">
    <property type="protein sequence ID" value="GEU60139.1"/>
    <property type="molecule type" value="Genomic_DNA"/>
</dbReference>
<proteinExistence type="predicted"/>
<feature type="region of interest" description="Disordered" evidence="1">
    <location>
        <begin position="294"/>
        <end position="350"/>
    </location>
</feature>
<feature type="compositionally biased region" description="Basic residues" evidence="1">
    <location>
        <begin position="295"/>
        <end position="304"/>
    </location>
</feature>
<sequence length="541" mass="60194">MSDYSSYLNTSDLDDIHDIDLVMQVINQDQKLQGESSRRIRNAINRKRDVAEARLITLKYPDYYFRQLNLRQQRWIELLSDYDYEIRYHPGKVNVMADALSRKGRIRPLPVRALMMTIHNDLPKRIHEAKDGAMKMNRPMRFEDLSSWDLDKATWGGRVEAIGTVPVCCRCTGRLGEGMGCLAGKSDRRAIPDAMAWRHHDFDVNDPILEDSFNASDVPILTEQVVDLRPVPSGLLFLGGLATTWEFLGFRPVFKDIEENVVTMSKYLCFPFLSGASILKGSPLTSQDQIERKVRAAAKKKEKRRQGGDGGEGSHPATKRKKIVAHVAETAESREDRSPRASPHGSANRFVHNYSDTYVDKGAGTLLLSTSRSAHHSRVAARSASPTRSIQRGNVEGGAHGPLGPSGSSRGIQLPEQCYCTQKGLVLPGTRGSSPDRYPRELLNGSFTSCAPLSVTMTRGMFSIENELNQEAYSFALARVTSGIQKYDSSFSLSGASERKFAKTYPFTALRGLEIPPKSSSHMNQSEGQPLHKGIVLFGFI</sequence>
<comment type="caution">
    <text evidence="2">The sequence shown here is derived from an EMBL/GenBank/DDBJ whole genome shotgun (WGS) entry which is preliminary data.</text>
</comment>
<reference evidence="2" key="1">
    <citation type="journal article" date="2019" name="Sci. Rep.">
        <title>Draft genome of Tanacetum cinerariifolium, the natural source of mosquito coil.</title>
        <authorList>
            <person name="Yamashiro T."/>
            <person name="Shiraishi A."/>
            <person name="Satake H."/>
            <person name="Nakayama K."/>
        </authorList>
    </citation>
    <scope>NUCLEOTIDE SEQUENCE</scope>
</reference>
<keyword evidence="2" id="KW-0695">RNA-directed DNA polymerase</keyword>
<feature type="compositionally biased region" description="Basic and acidic residues" evidence="1">
    <location>
        <begin position="329"/>
        <end position="339"/>
    </location>
</feature>
<gene>
    <name evidence="2" type="ORF">Tci_032117</name>
</gene>